<protein>
    <submittedName>
        <fullName evidence="1">Uncharacterized protein</fullName>
    </submittedName>
</protein>
<proteinExistence type="predicted"/>
<organism evidence="1 2">
    <name type="scientific">Caerostris extrusa</name>
    <name type="common">Bark spider</name>
    <name type="synonym">Caerostris bankana</name>
    <dbReference type="NCBI Taxonomy" id="172846"/>
    <lineage>
        <taxon>Eukaryota</taxon>
        <taxon>Metazoa</taxon>
        <taxon>Ecdysozoa</taxon>
        <taxon>Arthropoda</taxon>
        <taxon>Chelicerata</taxon>
        <taxon>Arachnida</taxon>
        <taxon>Araneae</taxon>
        <taxon>Araneomorphae</taxon>
        <taxon>Entelegynae</taxon>
        <taxon>Araneoidea</taxon>
        <taxon>Araneidae</taxon>
        <taxon>Caerostris</taxon>
    </lineage>
</organism>
<keyword evidence="2" id="KW-1185">Reference proteome</keyword>
<dbReference type="EMBL" id="BPLR01012827">
    <property type="protein sequence ID" value="GIY56930.1"/>
    <property type="molecule type" value="Genomic_DNA"/>
</dbReference>
<evidence type="ECO:0000313" key="2">
    <source>
        <dbReference type="Proteomes" id="UP001054945"/>
    </source>
</evidence>
<evidence type="ECO:0000313" key="1">
    <source>
        <dbReference type="EMBL" id="GIY56930.1"/>
    </source>
</evidence>
<gene>
    <name evidence="1" type="ORF">CEXT_238051</name>
</gene>
<dbReference type="Proteomes" id="UP001054945">
    <property type="component" value="Unassembled WGS sequence"/>
</dbReference>
<name>A0AAV4UGU6_CAEEX</name>
<sequence length="111" mass="12476">MLPPISKKYLIFRHHLWSIRGLHYCLSSQQLAARGLLSSQQVSPFGAVSAIVTLYSVTFAHSVHLFRTFYFILGFIISRNKINSVSGDSALLYRNTASTLLSQCHLIMCLT</sequence>
<accession>A0AAV4UGU6</accession>
<reference evidence="1 2" key="1">
    <citation type="submission" date="2021-06" db="EMBL/GenBank/DDBJ databases">
        <title>Caerostris extrusa draft genome.</title>
        <authorList>
            <person name="Kono N."/>
            <person name="Arakawa K."/>
        </authorList>
    </citation>
    <scope>NUCLEOTIDE SEQUENCE [LARGE SCALE GENOMIC DNA]</scope>
</reference>
<comment type="caution">
    <text evidence="1">The sequence shown here is derived from an EMBL/GenBank/DDBJ whole genome shotgun (WGS) entry which is preliminary data.</text>
</comment>
<dbReference type="AlphaFoldDB" id="A0AAV4UGU6"/>